<evidence type="ECO:0000256" key="7">
    <source>
        <dbReference type="ARBA" id="ARBA00023239"/>
    </source>
</evidence>
<evidence type="ECO:0000256" key="5">
    <source>
        <dbReference type="ARBA" id="ARBA00022525"/>
    </source>
</evidence>
<dbReference type="InterPro" id="IPR011013">
    <property type="entry name" value="Gal_mutarotase_sf_dom"/>
</dbReference>
<dbReference type="Pfam" id="PF06045">
    <property type="entry name" value="Rhamnogal_lyase"/>
    <property type="match status" value="1"/>
</dbReference>
<evidence type="ECO:0000256" key="6">
    <source>
        <dbReference type="ARBA" id="ARBA00022729"/>
    </source>
</evidence>
<dbReference type="GO" id="GO:0102210">
    <property type="term" value="F:rhamnogalacturonan endolyase activity"/>
    <property type="evidence" value="ECO:0007669"/>
    <property type="project" value="UniProtKB-EC"/>
</dbReference>
<proteinExistence type="inferred from homology"/>
<evidence type="ECO:0000256" key="2">
    <source>
        <dbReference type="ARBA" id="ARBA00004613"/>
    </source>
</evidence>
<name>A0A2P6RIW5_ROSCH</name>
<dbReference type="OMA" id="ERRNHIS"/>
<feature type="domain" description="Rhamnogalacturonan lyase" evidence="10">
    <location>
        <begin position="397"/>
        <end position="468"/>
    </location>
</feature>
<dbReference type="InterPro" id="IPR051850">
    <property type="entry name" value="Polysacch_Lyase_4"/>
</dbReference>
<keyword evidence="6 8" id="KW-0732">Signal</keyword>
<gene>
    <name evidence="11" type="ORF">RchiOBHm_Chr2g0088481</name>
</gene>
<dbReference type="Gramene" id="PRQ46380">
    <property type="protein sequence ID" value="PRQ46380"/>
    <property type="gene ID" value="RchiOBHm_Chr2g0088481"/>
</dbReference>
<dbReference type="CDD" id="cd10316">
    <property type="entry name" value="RGL4_M"/>
    <property type="match status" value="1"/>
</dbReference>
<dbReference type="SUPFAM" id="SSF74650">
    <property type="entry name" value="Galactose mutarotase-like"/>
    <property type="match status" value="1"/>
</dbReference>
<feature type="domain" description="Rhamnogalacturonan lyase" evidence="9">
    <location>
        <begin position="481"/>
        <end position="671"/>
    </location>
</feature>
<feature type="chain" id="PRO_5015143490" description="rhamnogalacturonan endolyase" evidence="8">
    <location>
        <begin position="24"/>
        <end position="678"/>
    </location>
</feature>
<accession>A0A2P6RIW5</accession>
<dbReference type="CDD" id="cd10320">
    <property type="entry name" value="RGL4_N"/>
    <property type="match status" value="1"/>
</dbReference>
<dbReference type="GO" id="GO:0030246">
    <property type="term" value="F:carbohydrate binding"/>
    <property type="evidence" value="ECO:0007669"/>
    <property type="project" value="InterPro"/>
</dbReference>
<feature type="signal peptide" evidence="8">
    <location>
        <begin position="1"/>
        <end position="23"/>
    </location>
</feature>
<dbReference type="InterPro" id="IPR010325">
    <property type="entry name" value="Rhamnogal_lyase"/>
</dbReference>
<dbReference type="PANTHER" id="PTHR32018:SF6">
    <property type="entry name" value="RHAMNOGALACTURONAN ENDOLYASE"/>
    <property type="match status" value="1"/>
</dbReference>
<dbReference type="Pfam" id="PF14683">
    <property type="entry name" value="CBM-like"/>
    <property type="match status" value="1"/>
</dbReference>
<dbReference type="InterPro" id="IPR029413">
    <property type="entry name" value="RG-lyase_II"/>
</dbReference>
<comment type="similarity">
    <text evidence="3">Belongs to the polysaccharide lyase 4 family.</text>
</comment>
<dbReference type="GO" id="GO:0005576">
    <property type="term" value="C:extracellular region"/>
    <property type="evidence" value="ECO:0007669"/>
    <property type="project" value="UniProtKB-SubCell"/>
</dbReference>
<comment type="catalytic activity">
    <reaction evidence="1">
        <text>Endotype eliminative cleavage of L-alpha-rhamnopyranosyl-(1-&gt;4)-alpha-D-galactopyranosyluronic acid bonds of rhamnogalacturonan I domains in ramified hairy regions of pectin leaving L-rhamnopyranose at the reducing end and 4-deoxy-4,5-unsaturated D-galactopyranosyluronic acid at the non-reducing end.</text>
        <dbReference type="EC" id="4.2.2.23"/>
    </reaction>
</comment>
<keyword evidence="5" id="KW-0964">Secreted</keyword>
<dbReference type="Gene3D" id="2.60.40.1120">
    <property type="entry name" value="Carboxypeptidase-like, regulatory domain"/>
    <property type="match status" value="1"/>
</dbReference>
<organism evidence="11 12">
    <name type="scientific">Rosa chinensis</name>
    <name type="common">China rose</name>
    <dbReference type="NCBI Taxonomy" id="74649"/>
    <lineage>
        <taxon>Eukaryota</taxon>
        <taxon>Viridiplantae</taxon>
        <taxon>Streptophyta</taxon>
        <taxon>Embryophyta</taxon>
        <taxon>Tracheophyta</taxon>
        <taxon>Spermatophyta</taxon>
        <taxon>Magnoliopsida</taxon>
        <taxon>eudicotyledons</taxon>
        <taxon>Gunneridae</taxon>
        <taxon>Pentapetalae</taxon>
        <taxon>rosids</taxon>
        <taxon>fabids</taxon>
        <taxon>Rosales</taxon>
        <taxon>Rosaceae</taxon>
        <taxon>Rosoideae</taxon>
        <taxon>Rosoideae incertae sedis</taxon>
        <taxon>Rosa</taxon>
    </lineage>
</organism>
<dbReference type="GO" id="GO:0005975">
    <property type="term" value="P:carbohydrate metabolic process"/>
    <property type="evidence" value="ECO:0007669"/>
    <property type="project" value="InterPro"/>
</dbReference>
<evidence type="ECO:0000313" key="12">
    <source>
        <dbReference type="Proteomes" id="UP000238479"/>
    </source>
</evidence>
<dbReference type="Gene3D" id="2.70.98.10">
    <property type="match status" value="1"/>
</dbReference>
<comment type="subcellular location">
    <subcellularLocation>
        <location evidence="2">Secreted</location>
    </subcellularLocation>
</comment>
<dbReference type="PANTHER" id="PTHR32018">
    <property type="entry name" value="RHAMNOGALACTURONATE LYASE FAMILY PROTEIN"/>
    <property type="match status" value="1"/>
</dbReference>
<dbReference type="CDD" id="cd10317">
    <property type="entry name" value="RGL4_C"/>
    <property type="match status" value="1"/>
</dbReference>
<evidence type="ECO:0000259" key="9">
    <source>
        <dbReference type="Pfam" id="PF14683"/>
    </source>
</evidence>
<dbReference type="InterPro" id="IPR008979">
    <property type="entry name" value="Galactose-bd-like_sf"/>
</dbReference>
<protein>
    <recommendedName>
        <fullName evidence="4">rhamnogalacturonan endolyase</fullName>
        <ecNumber evidence="4">4.2.2.23</ecNumber>
    </recommendedName>
</protein>
<dbReference type="InterPro" id="IPR029411">
    <property type="entry name" value="RG-lyase_III"/>
</dbReference>
<evidence type="ECO:0000256" key="8">
    <source>
        <dbReference type="SAM" id="SignalP"/>
    </source>
</evidence>
<keyword evidence="12" id="KW-1185">Reference proteome</keyword>
<dbReference type="InterPro" id="IPR013784">
    <property type="entry name" value="Carb-bd-like_fold"/>
</dbReference>
<comment type="caution">
    <text evidence="11">The sequence shown here is derived from an EMBL/GenBank/DDBJ whole genome shotgun (WGS) entry which is preliminary data.</text>
</comment>
<dbReference type="AlphaFoldDB" id="A0A2P6RIW5"/>
<dbReference type="EMBL" id="PDCK01000040">
    <property type="protein sequence ID" value="PRQ46380.1"/>
    <property type="molecule type" value="Genomic_DNA"/>
</dbReference>
<evidence type="ECO:0000313" key="11">
    <source>
        <dbReference type="EMBL" id="PRQ46380.1"/>
    </source>
</evidence>
<dbReference type="EC" id="4.2.2.23" evidence="4"/>
<evidence type="ECO:0000256" key="3">
    <source>
        <dbReference type="ARBA" id="ARBA00010418"/>
    </source>
</evidence>
<dbReference type="STRING" id="74649.A0A2P6RIW5"/>
<dbReference type="FunFam" id="2.60.40.1120:FF:000033">
    <property type="entry name" value="Rhamnogalacturonate lyase B"/>
    <property type="match status" value="1"/>
</dbReference>
<dbReference type="InterPro" id="IPR014718">
    <property type="entry name" value="GH-type_carb-bd"/>
</dbReference>
<dbReference type="Pfam" id="PF14686">
    <property type="entry name" value="fn3_3"/>
    <property type="match status" value="1"/>
</dbReference>
<dbReference type="Proteomes" id="UP000238479">
    <property type="component" value="Chromosome 2"/>
</dbReference>
<evidence type="ECO:0000259" key="10">
    <source>
        <dbReference type="Pfam" id="PF14686"/>
    </source>
</evidence>
<dbReference type="SUPFAM" id="SSF49452">
    <property type="entry name" value="Starch-binding domain-like"/>
    <property type="match status" value="1"/>
</dbReference>
<dbReference type="SUPFAM" id="SSF49785">
    <property type="entry name" value="Galactose-binding domain-like"/>
    <property type="match status" value="1"/>
</dbReference>
<sequence>MRNSGGWILGTLLFLGGFFFVHAAASSPRSHRLLAQDAVEIKMVKNGVVLDNKLVQLTFSNPGGDVIGISYGGIDNLLEINNKEGNRGYWDVVWNDPGETENTQYRLQGTQFKVITERPDQVEVSFITTYNAKLQRGVTVPVNVDRRFIMQQGRSGFYTYAIFERLEGWPGGDMDTVRVAFKLQQAKFRYMALSDTRQRFMPTADDRARGRPLAFKEAVLLNNETSNPEFEGEVDDKYQYSAEDKDIKVHGWISIDDQSPPVGFWMITPSAEFRMGGPFKQDLTSHVGPTCLTGFASHHYVGKEVGLKFQEGEVWKKVFGPVFIYLNSAARNSANNPSTIRTLWNNAKDQMLEEVKSWPYNFISSPDFPSSDQRGSVSGQLLVHDRYNESLPRTSLAYVGLAAPGEVGSWQRESKGYQFWTQTDEKGYFLIENIRPGNYNLYASVPGIVGEYKYEVEITIEPGSKIQLASITYKPPRTGPTLWEIGIPDRTAAEFYIPDPYPTLMNKLYKGSRLDKFRQYGLWSHYYDRYPNNDLIYRVGASNYREDWFYAQVTRSVGNGRYVGTTWQIQFELKNVVNPGNYTLQLALASATYAELQVRVNNLNAKPPLFSTGLIGSDNAIARVGIHGLYWLWSIDVPSTLLREGSNTIYLTQSRDGNSPFHGVMYDYIRLEGPSEKP</sequence>
<evidence type="ECO:0000256" key="4">
    <source>
        <dbReference type="ARBA" id="ARBA00012437"/>
    </source>
</evidence>
<dbReference type="Gene3D" id="2.60.120.260">
    <property type="entry name" value="Galactose-binding domain-like"/>
    <property type="match status" value="1"/>
</dbReference>
<reference evidence="11 12" key="1">
    <citation type="journal article" date="2018" name="Nat. Genet.">
        <title>The Rosa genome provides new insights in the design of modern roses.</title>
        <authorList>
            <person name="Bendahmane M."/>
        </authorList>
    </citation>
    <scope>NUCLEOTIDE SEQUENCE [LARGE SCALE GENOMIC DNA]</scope>
    <source>
        <strain evidence="12">cv. Old Blush</strain>
    </source>
</reference>
<evidence type="ECO:0000256" key="1">
    <source>
        <dbReference type="ARBA" id="ARBA00001324"/>
    </source>
</evidence>
<keyword evidence="7 11" id="KW-0456">Lyase</keyword>